<feature type="region of interest" description="Disordered" evidence="2">
    <location>
        <begin position="276"/>
        <end position="311"/>
    </location>
</feature>
<proteinExistence type="predicted"/>
<feature type="compositionally biased region" description="Basic and acidic residues" evidence="2">
    <location>
        <begin position="288"/>
        <end position="309"/>
    </location>
</feature>
<sequence length="1042" mass="120266">MRILDKYEYRVKTEQMLEYMEKKQYKKAMEIADTIDWRRVKNASMLNNVSEIYEYNGEYQKSRDVLFMAYDRAPGSRKTVYRLGTLALKINDTDEASDCYEEFVRLAPKDPNQFILKYKILKARRAPLSEQIEALEDFKKAEYVEKWAYELAKLYHEAGMTAECLEECDDLILWFSEGKYVYQAMELKMKYKPLTPLQQEKYDSMRGVSSHVSRRDAAAEDEVLEEEEAEDTAEEAEETAMAEEVQETFEQRAPETSGTIDAETREIRLDELRAAREQAAAAGAAVEETAREPEDPDRSQKKVKEESPIRKTVKGATLAEALANGVKVASGIDIEDIEKKASPKRDEDMRITGQMKIEEILAAWEAKQKDNAEAIEAQKKRDEEKLAERKREAQRRREEEARRIEEQQRAAEEARRIAEQKAAEEARRLAEEQAEQERLLAKQRADEEKRLARQKAEEEEALLDRIASGQVTAELKEAVKNASAPEEEAEEPAAEEEIVEAELTEEAAVTEEADYEEVPEEDAYEEADYEEAPEEDAYEEADYEEAPEEDAYEEDDYEEPAAEEEPEEKEETLATGMTADLRQLMEELETEEKQSGKKDEATDFDDEFQAAFAEESYEEADLEDEYDYEEADFEDEDDYEASDFKDGEDYEEDSFDEEDYDEDGFDEDSFDEDGYEEEDYDEDDLVDDYEDYDDIDEEDYEDDFFDEEEEEIPEEPEPKLTRKEKRAQKKAEKEAARQARKTEELVIEEPTEEEIQRRIQKGKGGVPFDTGFVVTGRYDLSATSEIGLKAGLTEEQKQLFSYFVPVRGMSEQIVEVLDNDRRERRNGTSRTGNILVIGHKGSGKTVLAVDMVKAIQKQRNLKQGKVAIVTGESLNKKDIPNIIQKLRGGAIIIEKAGKLNARTVRELNILMEKKTGELLFVLEDQKKALERLFTANPEFKKKFTSRLELPVFINDELVTFGQTYAKENGYKLDEMGILALYSRIDVMQREDHAVSVAEVKEIMDAAIEHSQKANVKHLARRMFRKGTDESDRIILKEDDFRI</sequence>
<dbReference type="EMBL" id="JADCKL010000008">
    <property type="protein sequence ID" value="MBE5063646.1"/>
    <property type="molecule type" value="Genomic_DNA"/>
</dbReference>
<dbReference type="SUPFAM" id="SSF48452">
    <property type="entry name" value="TPR-like"/>
    <property type="match status" value="1"/>
</dbReference>
<evidence type="ECO:0000256" key="2">
    <source>
        <dbReference type="SAM" id="MobiDB-lite"/>
    </source>
</evidence>
<comment type="caution">
    <text evidence="3">The sequence shown here is derived from an EMBL/GenBank/DDBJ whole genome shotgun (WGS) entry which is preliminary data.</text>
</comment>
<feature type="region of interest" description="Disordered" evidence="2">
    <location>
        <begin position="439"/>
        <end position="460"/>
    </location>
</feature>
<feature type="compositionally biased region" description="Basic and acidic residues" evidence="2">
    <location>
        <begin position="439"/>
        <end position="456"/>
    </location>
</feature>
<dbReference type="InterPro" id="IPR019734">
    <property type="entry name" value="TPR_rpt"/>
</dbReference>
<feature type="compositionally biased region" description="Acidic residues" evidence="2">
    <location>
        <begin position="485"/>
        <end position="570"/>
    </location>
</feature>
<feature type="compositionally biased region" description="Acidic residues" evidence="2">
    <location>
        <begin position="219"/>
        <end position="247"/>
    </location>
</feature>
<dbReference type="InterPro" id="IPR027417">
    <property type="entry name" value="P-loop_NTPase"/>
</dbReference>
<organism evidence="3 4">
    <name type="scientific">Claveliimonas monacensis</name>
    <dbReference type="NCBI Taxonomy" id="2779351"/>
    <lineage>
        <taxon>Bacteria</taxon>
        <taxon>Bacillati</taxon>
        <taxon>Bacillota</taxon>
        <taxon>Clostridia</taxon>
        <taxon>Lachnospirales</taxon>
        <taxon>Lachnospiraceae</taxon>
        <taxon>Claveliimonas</taxon>
    </lineage>
</organism>
<protein>
    <recommendedName>
        <fullName evidence="5">CbbX protein</fullName>
    </recommendedName>
</protein>
<gene>
    <name evidence="3" type="ORF">INF30_10270</name>
</gene>
<keyword evidence="4" id="KW-1185">Reference proteome</keyword>
<dbReference type="PROSITE" id="PS50005">
    <property type="entry name" value="TPR"/>
    <property type="match status" value="1"/>
</dbReference>
<feature type="compositionally biased region" description="Low complexity" evidence="2">
    <location>
        <begin position="277"/>
        <end position="287"/>
    </location>
</feature>
<evidence type="ECO:0000256" key="1">
    <source>
        <dbReference type="PROSITE-ProRule" id="PRU00339"/>
    </source>
</evidence>
<accession>A0ABR9RL20</accession>
<feature type="compositionally biased region" description="Basic and acidic residues" evidence="2">
    <location>
        <begin position="729"/>
        <end position="742"/>
    </location>
</feature>
<dbReference type="Gene3D" id="1.25.40.10">
    <property type="entry name" value="Tetratricopeptide repeat domain"/>
    <property type="match status" value="1"/>
</dbReference>
<evidence type="ECO:0000313" key="4">
    <source>
        <dbReference type="Proteomes" id="UP000758652"/>
    </source>
</evidence>
<name>A0ABR9RL20_9FIRM</name>
<feature type="compositionally biased region" description="Acidic residues" evidence="2">
    <location>
        <begin position="648"/>
        <end position="715"/>
    </location>
</feature>
<feature type="compositionally biased region" description="Basic and acidic residues" evidence="2">
    <location>
        <begin position="591"/>
        <end position="601"/>
    </location>
</feature>
<feature type="repeat" description="TPR" evidence="1">
    <location>
        <begin position="77"/>
        <end position="110"/>
    </location>
</feature>
<dbReference type="SUPFAM" id="SSF52540">
    <property type="entry name" value="P-loop containing nucleoside triphosphate hydrolases"/>
    <property type="match status" value="2"/>
</dbReference>
<reference evidence="3 4" key="1">
    <citation type="submission" date="2020-10" db="EMBL/GenBank/DDBJ databases">
        <title>ChiBAC.</title>
        <authorList>
            <person name="Zenner C."/>
            <person name="Hitch T.C.A."/>
            <person name="Clavel T."/>
        </authorList>
    </citation>
    <scope>NUCLEOTIDE SEQUENCE [LARGE SCALE GENOMIC DNA]</scope>
    <source>
        <strain evidence="3 4">DSM 108991</strain>
    </source>
</reference>
<feature type="region of interest" description="Disordered" evidence="2">
    <location>
        <begin position="477"/>
        <end position="742"/>
    </location>
</feature>
<feature type="region of interest" description="Disordered" evidence="2">
    <location>
        <begin position="375"/>
        <end position="410"/>
    </location>
</feature>
<dbReference type="Proteomes" id="UP000758652">
    <property type="component" value="Unassembled WGS sequence"/>
</dbReference>
<evidence type="ECO:0008006" key="5">
    <source>
        <dbReference type="Google" id="ProtNLM"/>
    </source>
</evidence>
<dbReference type="Gene3D" id="3.40.50.300">
    <property type="entry name" value="P-loop containing nucleotide triphosphate hydrolases"/>
    <property type="match status" value="1"/>
</dbReference>
<feature type="compositionally biased region" description="Acidic residues" evidence="2">
    <location>
        <begin position="615"/>
        <end position="641"/>
    </location>
</feature>
<keyword evidence="1" id="KW-0802">TPR repeat</keyword>
<feature type="region of interest" description="Disordered" evidence="2">
    <location>
        <begin position="205"/>
        <end position="264"/>
    </location>
</feature>
<evidence type="ECO:0000313" key="3">
    <source>
        <dbReference type="EMBL" id="MBE5063646.1"/>
    </source>
</evidence>
<dbReference type="InterPro" id="IPR011990">
    <property type="entry name" value="TPR-like_helical_dom_sf"/>
</dbReference>